<dbReference type="EMBL" id="JAINUG010000194">
    <property type="protein sequence ID" value="KAJ8388481.1"/>
    <property type="molecule type" value="Genomic_DNA"/>
</dbReference>
<keyword evidence="3" id="KW-1185">Reference proteome</keyword>
<evidence type="ECO:0000313" key="3">
    <source>
        <dbReference type="Proteomes" id="UP001221898"/>
    </source>
</evidence>
<reference evidence="2" key="1">
    <citation type="journal article" date="2023" name="Science">
        <title>Genome structures resolve the early diversification of teleost fishes.</title>
        <authorList>
            <person name="Parey E."/>
            <person name="Louis A."/>
            <person name="Montfort J."/>
            <person name="Bouchez O."/>
            <person name="Roques C."/>
            <person name="Iampietro C."/>
            <person name="Lluch J."/>
            <person name="Castinel A."/>
            <person name="Donnadieu C."/>
            <person name="Desvignes T."/>
            <person name="Floi Bucao C."/>
            <person name="Jouanno E."/>
            <person name="Wen M."/>
            <person name="Mejri S."/>
            <person name="Dirks R."/>
            <person name="Jansen H."/>
            <person name="Henkel C."/>
            <person name="Chen W.J."/>
            <person name="Zahm M."/>
            <person name="Cabau C."/>
            <person name="Klopp C."/>
            <person name="Thompson A.W."/>
            <person name="Robinson-Rechavi M."/>
            <person name="Braasch I."/>
            <person name="Lecointre G."/>
            <person name="Bobe J."/>
            <person name="Postlethwait J.H."/>
            <person name="Berthelot C."/>
            <person name="Roest Crollius H."/>
            <person name="Guiguen Y."/>
        </authorList>
    </citation>
    <scope>NUCLEOTIDE SEQUENCE</scope>
    <source>
        <strain evidence="2">NC1722</strain>
    </source>
</reference>
<organism evidence="2 3">
    <name type="scientific">Aldrovandia affinis</name>
    <dbReference type="NCBI Taxonomy" id="143900"/>
    <lineage>
        <taxon>Eukaryota</taxon>
        <taxon>Metazoa</taxon>
        <taxon>Chordata</taxon>
        <taxon>Craniata</taxon>
        <taxon>Vertebrata</taxon>
        <taxon>Euteleostomi</taxon>
        <taxon>Actinopterygii</taxon>
        <taxon>Neopterygii</taxon>
        <taxon>Teleostei</taxon>
        <taxon>Notacanthiformes</taxon>
        <taxon>Halosauridae</taxon>
        <taxon>Aldrovandia</taxon>
    </lineage>
</organism>
<feature type="region of interest" description="Disordered" evidence="1">
    <location>
        <begin position="154"/>
        <end position="175"/>
    </location>
</feature>
<feature type="compositionally biased region" description="Low complexity" evidence="1">
    <location>
        <begin position="65"/>
        <end position="89"/>
    </location>
</feature>
<dbReference type="Proteomes" id="UP001221898">
    <property type="component" value="Unassembled WGS sequence"/>
</dbReference>
<feature type="compositionally biased region" description="Basic and acidic residues" evidence="1">
    <location>
        <begin position="1"/>
        <end position="14"/>
    </location>
</feature>
<comment type="caution">
    <text evidence="2">The sequence shown here is derived from an EMBL/GenBank/DDBJ whole genome shotgun (WGS) entry which is preliminary data.</text>
</comment>
<dbReference type="AlphaFoldDB" id="A0AAD7W935"/>
<feature type="region of interest" description="Disordered" evidence="1">
    <location>
        <begin position="1"/>
        <end position="30"/>
    </location>
</feature>
<evidence type="ECO:0000313" key="2">
    <source>
        <dbReference type="EMBL" id="KAJ8388481.1"/>
    </source>
</evidence>
<gene>
    <name evidence="2" type="ORF">AAFF_G00133570</name>
</gene>
<proteinExistence type="predicted"/>
<accession>A0AAD7W935</accession>
<sequence length="175" mass="18847">MLRADRATSHETSKSHCVARTGGRNTGAEANGKECADYREAHRGTHLHDYISGRCVRLNGNKSRTTQPQTGGPTAAAPAPQLRPALRLPSQDHGEPNTAADAPDSLSNSRRTLTDSLIRVIWHMRKRNRVTEHRISARLARAGPKPACVIFVPGGSNPPPREPDVRSGCGPVGNV</sequence>
<evidence type="ECO:0000256" key="1">
    <source>
        <dbReference type="SAM" id="MobiDB-lite"/>
    </source>
</evidence>
<feature type="region of interest" description="Disordered" evidence="1">
    <location>
        <begin position="59"/>
        <end position="109"/>
    </location>
</feature>
<name>A0AAD7W935_9TELE</name>
<protein>
    <submittedName>
        <fullName evidence="2">Uncharacterized protein</fullName>
    </submittedName>
</protein>